<comment type="caution">
    <text evidence="2">The sequence shown here is derived from an EMBL/GenBank/DDBJ whole genome shotgun (WGS) entry which is preliminary data.</text>
</comment>
<feature type="chain" id="PRO_5046241587" description="Secreted protein" evidence="1">
    <location>
        <begin position="29"/>
        <end position="94"/>
    </location>
</feature>
<proteinExistence type="predicted"/>
<keyword evidence="1" id="KW-0732">Signal</keyword>
<keyword evidence="3" id="KW-1185">Reference proteome</keyword>
<gene>
    <name evidence="2" type="ORF">ACFOZ4_16270</name>
</gene>
<evidence type="ECO:0008006" key="4">
    <source>
        <dbReference type="Google" id="ProtNLM"/>
    </source>
</evidence>
<evidence type="ECO:0000313" key="2">
    <source>
        <dbReference type="EMBL" id="MFC4132167.1"/>
    </source>
</evidence>
<name>A0ABV8LMF5_9ACTN</name>
<organism evidence="2 3">
    <name type="scientific">Hamadaea flava</name>
    <dbReference type="NCBI Taxonomy" id="1742688"/>
    <lineage>
        <taxon>Bacteria</taxon>
        <taxon>Bacillati</taxon>
        <taxon>Actinomycetota</taxon>
        <taxon>Actinomycetes</taxon>
        <taxon>Micromonosporales</taxon>
        <taxon>Micromonosporaceae</taxon>
        <taxon>Hamadaea</taxon>
    </lineage>
</organism>
<dbReference type="RefSeq" id="WP_253753757.1">
    <property type="nucleotide sequence ID" value="NZ_JAMZDZ010000001.1"/>
</dbReference>
<sequence>MRRLGVAASVMVATGAAVVALSATPAAAAYPDRAKATSGRTASATCASNGSTDGLLTSPRYTYEYGAWKNPGGLSTATCDSGWWIVWTGVIITS</sequence>
<protein>
    <recommendedName>
        <fullName evidence="4">Secreted protein</fullName>
    </recommendedName>
</protein>
<accession>A0ABV8LMF5</accession>
<evidence type="ECO:0000313" key="3">
    <source>
        <dbReference type="Proteomes" id="UP001595816"/>
    </source>
</evidence>
<dbReference type="EMBL" id="JBHSAY010000009">
    <property type="protein sequence ID" value="MFC4132167.1"/>
    <property type="molecule type" value="Genomic_DNA"/>
</dbReference>
<evidence type="ECO:0000256" key="1">
    <source>
        <dbReference type="SAM" id="SignalP"/>
    </source>
</evidence>
<dbReference type="Proteomes" id="UP001595816">
    <property type="component" value="Unassembled WGS sequence"/>
</dbReference>
<feature type="signal peptide" evidence="1">
    <location>
        <begin position="1"/>
        <end position="28"/>
    </location>
</feature>
<reference evidence="3" key="1">
    <citation type="journal article" date="2019" name="Int. J. Syst. Evol. Microbiol.">
        <title>The Global Catalogue of Microorganisms (GCM) 10K type strain sequencing project: providing services to taxonomists for standard genome sequencing and annotation.</title>
        <authorList>
            <consortium name="The Broad Institute Genomics Platform"/>
            <consortium name="The Broad Institute Genome Sequencing Center for Infectious Disease"/>
            <person name="Wu L."/>
            <person name="Ma J."/>
        </authorList>
    </citation>
    <scope>NUCLEOTIDE SEQUENCE [LARGE SCALE GENOMIC DNA]</scope>
    <source>
        <strain evidence="3">CGMCC 4.7289</strain>
    </source>
</reference>